<protein>
    <recommendedName>
        <fullName evidence="4">DUF4468 domain-containing protein</fullName>
    </recommendedName>
</protein>
<evidence type="ECO:0008006" key="4">
    <source>
        <dbReference type="Google" id="ProtNLM"/>
    </source>
</evidence>
<keyword evidence="3" id="KW-1185">Reference proteome</keyword>
<name>A0ABY7PV03_9BACT</name>
<feature type="signal peptide" evidence="1">
    <location>
        <begin position="1"/>
        <end position="18"/>
    </location>
</feature>
<sequence>MKLLLCFVCLASVARGQAPVPLPLDPVTHRIHYQAVVPVAGVSQPDLLTRACGWATGAASPTTPPVITHEQDTDVLAMSGTLPFIYTYSLAGTANGLPRTRTNRLVLHYTVRLHLREGHYLYQVTDFAFAWPAAATPEPAESEFFEMRALNEEAARSLTAERTRFQQATATLLTQLQDAMSNPNGQSAVR</sequence>
<feature type="chain" id="PRO_5047273547" description="DUF4468 domain-containing protein" evidence="1">
    <location>
        <begin position="19"/>
        <end position="190"/>
    </location>
</feature>
<proteinExistence type="predicted"/>
<reference evidence="2 3" key="1">
    <citation type="journal article" date="2011" name="Int. J. Syst. Evol. Microbiol.">
        <title>Hymenobacter yonginensis sp. nov., isolated from a mesotrophic artificial lake.</title>
        <authorList>
            <person name="Joung Y."/>
            <person name="Cho S.H."/>
            <person name="Kim H."/>
            <person name="Kim S.B."/>
            <person name="Joh K."/>
        </authorList>
    </citation>
    <scope>NUCLEOTIDE SEQUENCE [LARGE SCALE GENOMIC DNA]</scope>
    <source>
        <strain evidence="2 3">KCTC 22745</strain>
    </source>
</reference>
<keyword evidence="2" id="KW-0614">Plasmid</keyword>
<geneLocation type="plasmid" evidence="2 3">
    <name>unnamed2</name>
</geneLocation>
<organism evidence="2 3">
    <name type="scientific">Hymenobacter yonginensis</name>
    <dbReference type="NCBI Taxonomy" id="748197"/>
    <lineage>
        <taxon>Bacteria</taxon>
        <taxon>Pseudomonadati</taxon>
        <taxon>Bacteroidota</taxon>
        <taxon>Cytophagia</taxon>
        <taxon>Cytophagales</taxon>
        <taxon>Hymenobacteraceae</taxon>
        <taxon>Hymenobacter</taxon>
    </lineage>
</organism>
<dbReference type="RefSeq" id="WP_270129409.1">
    <property type="nucleotide sequence ID" value="NZ_CP115397.1"/>
</dbReference>
<gene>
    <name evidence="2" type="ORF">O9Z63_20885</name>
</gene>
<evidence type="ECO:0000256" key="1">
    <source>
        <dbReference type="SAM" id="SignalP"/>
    </source>
</evidence>
<keyword evidence="1" id="KW-0732">Signal</keyword>
<evidence type="ECO:0000313" key="3">
    <source>
        <dbReference type="Proteomes" id="UP001211872"/>
    </source>
</evidence>
<accession>A0ABY7PV03</accession>
<evidence type="ECO:0000313" key="2">
    <source>
        <dbReference type="EMBL" id="WBO86740.1"/>
    </source>
</evidence>
<dbReference type="EMBL" id="CP115397">
    <property type="protein sequence ID" value="WBO86740.1"/>
    <property type="molecule type" value="Genomic_DNA"/>
</dbReference>
<dbReference type="Proteomes" id="UP001211872">
    <property type="component" value="Plasmid unnamed2"/>
</dbReference>
<dbReference type="Gene3D" id="3.30.530.80">
    <property type="match status" value="1"/>
</dbReference>